<evidence type="ECO:0000256" key="11">
    <source>
        <dbReference type="ARBA" id="ARBA00023136"/>
    </source>
</evidence>
<keyword evidence="5" id="KW-0285">Flavoprotein</keyword>
<evidence type="ECO:0000256" key="6">
    <source>
        <dbReference type="ARBA" id="ARBA00022792"/>
    </source>
</evidence>
<dbReference type="PANTHER" id="PTHR11806">
    <property type="entry name" value="GLUCOSE INHIBITED DIVISION PROTEIN A"/>
    <property type="match status" value="1"/>
</dbReference>
<evidence type="ECO:0000259" key="13">
    <source>
        <dbReference type="Pfam" id="PF01134"/>
    </source>
</evidence>
<dbReference type="Gramene" id="BGIOSGA000072-TA">
    <property type="protein sequence ID" value="BGIOSGA000072-PA"/>
    <property type="gene ID" value="BGIOSGA000072"/>
</dbReference>
<reference evidence="14 15" key="1">
    <citation type="journal article" date="2005" name="PLoS Biol.">
        <title>The genomes of Oryza sativa: a history of duplications.</title>
        <authorList>
            <person name="Yu J."/>
            <person name="Wang J."/>
            <person name="Lin W."/>
            <person name="Li S."/>
            <person name="Li H."/>
            <person name="Zhou J."/>
            <person name="Ni P."/>
            <person name="Dong W."/>
            <person name="Hu S."/>
            <person name="Zeng C."/>
            <person name="Zhang J."/>
            <person name="Zhang Y."/>
            <person name="Li R."/>
            <person name="Xu Z."/>
            <person name="Li S."/>
            <person name="Li X."/>
            <person name="Zheng H."/>
            <person name="Cong L."/>
            <person name="Lin L."/>
            <person name="Yin J."/>
            <person name="Geng J."/>
            <person name="Li G."/>
            <person name="Shi J."/>
            <person name="Liu J."/>
            <person name="Lv H."/>
            <person name="Li J."/>
            <person name="Wang J."/>
            <person name="Deng Y."/>
            <person name="Ran L."/>
            <person name="Shi X."/>
            <person name="Wang X."/>
            <person name="Wu Q."/>
            <person name="Li C."/>
            <person name="Ren X."/>
            <person name="Wang J."/>
            <person name="Wang X."/>
            <person name="Li D."/>
            <person name="Liu D."/>
            <person name="Zhang X."/>
            <person name="Ji Z."/>
            <person name="Zhao W."/>
            <person name="Sun Y."/>
            <person name="Zhang Z."/>
            <person name="Bao J."/>
            <person name="Han Y."/>
            <person name="Dong L."/>
            <person name="Ji J."/>
            <person name="Chen P."/>
            <person name="Wu S."/>
            <person name="Liu J."/>
            <person name="Xiao Y."/>
            <person name="Bu D."/>
            <person name="Tan J."/>
            <person name="Yang L."/>
            <person name="Ye C."/>
            <person name="Zhang J."/>
            <person name="Xu J."/>
            <person name="Zhou Y."/>
            <person name="Yu Y."/>
            <person name="Zhang B."/>
            <person name="Zhuang S."/>
            <person name="Wei H."/>
            <person name="Liu B."/>
            <person name="Lei M."/>
            <person name="Yu H."/>
            <person name="Li Y."/>
            <person name="Xu H."/>
            <person name="Wei S."/>
            <person name="He X."/>
            <person name="Fang L."/>
            <person name="Zhang Z."/>
            <person name="Zhang Y."/>
            <person name="Huang X."/>
            <person name="Su Z."/>
            <person name="Tong W."/>
            <person name="Li J."/>
            <person name="Tong Z."/>
            <person name="Li S."/>
            <person name="Ye J."/>
            <person name="Wang L."/>
            <person name="Fang L."/>
            <person name="Lei T."/>
            <person name="Chen C."/>
            <person name="Chen H."/>
            <person name="Xu Z."/>
            <person name="Li H."/>
            <person name="Huang H."/>
            <person name="Zhang F."/>
            <person name="Xu H."/>
            <person name="Li N."/>
            <person name="Zhao C."/>
            <person name="Li S."/>
            <person name="Dong L."/>
            <person name="Huang Y."/>
            <person name="Li L."/>
            <person name="Xi Y."/>
            <person name="Qi Q."/>
            <person name="Li W."/>
            <person name="Zhang B."/>
            <person name="Hu W."/>
            <person name="Zhang Y."/>
            <person name="Tian X."/>
            <person name="Jiao Y."/>
            <person name="Liang X."/>
            <person name="Jin J."/>
            <person name="Gao L."/>
            <person name="Zheng W."/>
            <person name="Hao B."/>
            <person name="Liu S."/>
            <person name="Wang W."/>
            <person name="Yuan L."/>
            <person name="Cao M."/>
            <person name="McDermott J."/>
            <person name="Samudrala R."/>
            <person name="Wang J."/>
            <person name="Wong G.K."/>
            <person name="Yang H."/>
        </authorList>
    </citation>
    <scope>NUCLEOTIDE SEQUENCE [LARGE SCALE GENOMIC DNA]</scope>
    <source>
        <strain evidence="15">cv. 93-11</strain>
    </source>
</reference>
<dbReference type="FunFam" id="3.50.50.60:FF:000607">
    <property type="entry name" value="Glucose-inhibited division family A protein"/>
    <property type="match status" value="1"/>
</dbReference>
<evidence type="ECO:0000256" key="10">
    <source>
        <dbReference type="ARBA" id="ARBA00023128"/>
    </source>
</evidence>
<keyword evidence="8" id="KW-0653">Protein transport</keyword>
<keyword evidence="11" id="KW-0472">Membrane</keyword>
<dbReference type="GO" id="GO:0030488">
    <property type="term" value="P:tRNA methylation"/>
    <property type="evidence" value="ECO:0007669"/>
    <property type="project" value="TreeGrafter"/>
</dbReference>
<dbReference type="SUPFAM" id="SSF51905">
    <property type="entry name" value="FAD/NAD(P)-binding domain"/>
    <property type="match status" value="1"/>
</dbReference>
<dbReference type="InterPro" id="IPR002218">
    <property type="entry name" value="MnmG-rel"/>
</dbReference>
<dbReference type="GO" id="GO:0031348">
    <property type="term" value="P:negative regulation of defense response"/>
    <property type="evidence" value="ECO:0007669"/>
    <property type="project" value="UniProtKB-ARBA"/>
</dbReference>
<evidence type="ECO:0000313" key="14">
    <source>
        <dbReference type="EMBL" id="EEC72207.1"/>
    </source>
</evidence>
<dbReference type="Pfam" id="PF01134">
    <property type="entry name" value="GIDA"/>
    <property type="match status" value="1"/>
</dbReference>
<accession>B8A9K0</accession>
<evidence type="ECO:0000256" key="8">
    <source>
        <dbReference type="ARBA" id="ARBA00022927"/>
    </source>
</evidence>
<dbReference type="GO" id="GO:0015031">
    <property type="term" value="P:protein transport"/>
    <property type="evidence" value="ECO:0007669"/>
    <property type="project" value="UniProtKB-KW"/>
</dbReference>
<organism evidence="14 15">
    <name type="scientific">Oryza sativa subsp. indica</name>
    <name type="common">Rice</name>
    <dbReference type="NCBI Taxonomy" id="39946"/>
    <lineage>
        <taxon>Eukaryota</taxon>
        <taxon>Viridiplantae</taxon>
        <taxon>Streptophyta</taxon>
        <taxon>Embryophyta</taxon>
        <taxon>Tracheophyta</taxon>
        <taxon>Spermatophyta</taxon>
        <taxon>Magnoliopsida</taxon>
        <taxon>Liliopsida</taxon>
        <taxon>Poales</taxon>
        <taxon>Poaceae</taxon>
        <taxon>BOP clade</taxon>
        <taxon>Oryzoideae</taxon>
        <taxon>Oryzeae</taxon>
        <taxon>Oryzinae</taxon>
        <taxon>Oryza</taxon>
        <taxon>Oryza sativa</taxon>
    </lineage>
</organism>
<evidence type="ECO:0000256" key="1">
    <source>
        <dbReference type="ARBA" id="ARBA00001974"/>
    </source>
</evidence>
<evidence type="ECO:0000256" key="7">
    <source>
        <dbReference type="ARBA" id="ARBA00022827"/>
    </source>
</evidence>
<gene>
    <name evidence="14" type="ORF">OsI_05295</name>
</gene>
<evidence type="ECO:0000256" key="3">
    <source>
        <dbReference type="ARBA" id="ARBA00008817"/>
    </source>
</evidence>
<comment type="cofactor">
    <cofactor evidence="1">
        <name>FAD</name>
        <dbReference type="ChEBI" id="CHEBI:57692"/>
    </cofactor>
</comment>
<dbReference type="Proteomes" id="UP000007015">
    <property type="component" value="Chromosome 1"/>
</dbReference>
<dbReference type="PRINTS" id="PR00411">
    <property type="entry name" value="PNDRDTASEI"/>
</dbReference>
<dbReference type="PANTHER" id="PTHR11806:SF0">
    <property type="entry name" value="PROTEIN MTO1 HOMOLOG, MITOCHONDRIAL"/>
    <property type="match status" value="1"/>
</dbReference>
<dbReference type="InterPro" id="IPR036188">
    <property type="entry name" value="FAD/NAD-bd_sf"/>
</dbReference>
<dbReference type="FunFam" id="1.10.287.110:FF:000006">
    <property type="entry name" value="Import inner membrane translocase subunit TIM16"/>
    <property type="match status" value="1"/>
</dbReference>
<sequence length="305" mass="33524">MLLRLRPPPQPAASLASFLPFSPFRRFLHSPSWRPPPPPPPRRRRLLSTAVASSSSSSKGSTSLEERYDVIVVGGGHAGCEAALASARLGARTLLLTLNIDRIAWQPCNPAVGGPAKSQLVHEVDALGGEMGKIADRCYLQKRVLNSSKGPAVRALRAQTDKREYAVEMKKVVESTQNLFIREAMATEVMIGQNDNVEGVRTFFGMDFYAPSVVLTTGTFMSDANKTGAAQEAINGIRRASKAMTEQEARQILGISEKSTWEEIVQKYDTMFERNAKNGSFYLQSKVHRAKECLEAVYQKPDVPS</sequence>
<evidence type="ECO:0000256" key="2">
    <source>
        <dbReference type="ARBA" id="ARBA00004637"/>
    </source>
</evidence>
<name>B8A9K0_ORYSI</name>
<dbReference type="STRING" id="39946.B8A9K0"/>
<protein>
    <recommendedName>
        <fullName evidence="13">MnmG N-terminal domain-containing protein</fullName>
    </recommendedName>
</protein>
<dbReference type="GO" id="GO:0005743">
    <property type="term" value="C:mitochondrial inner membrane"/>
    <property type="evidence" value="ECO:0007669"/>
    <property type="project" value="UniProtKB-SubCell"/>
</dbReference>
<feature type="domain" description="MnmG N-terminal" evidence="13">
    <location>
        <begin position="69"/>
        <end position="238"/>
    </location>
</feature>
<evidence type="ECO:0000313" key="15">
    <source>
        <dbReference type="Proteomes" id="UP000007015"/>
    </source>
</evidence>
<evidence type="ECO:0000256" key="12">
    <source>
        <dbReference type="SAM" id="MobiDB-lite"/>
    </source>
</evidence>
<keyword evidence="15" id="KW-1185">Reference proteome</keyword>
<feature type="region of interest" description="Disordered" evidence="12">
    <location>
        <begin position="30"/>
        <end position="61"/>
    </location>
</feature>
<keyword evidence="4" id="KW-0813">Transport</keyword>
<keyword evidence="9" id="KW-0811">Translocation</keyword>
<evidence type="ECO:0000256" key="5">
    <source>
        <dbReference type="ARBA" id="ARBA00022630"/>
    </source>
</evidence>
<evidence type="ECO:0000256" key="9">
    <source>
        <dbReference type="ARBA" id="ARBA00023010"/>
    </source>
</evidence>
<evidence type="ECO:0000256" key="4">
    <source>
        <dbReference type="ARBA" id="ARBA00022448"/>
    </source>
</evidence>
<keyword evidence="7" id="KW-0274">FAD</keyword>
<dbReference type="PRINTS" id="PR00368">
    <property type="entry name" value="FADPNR"/>
</dbReference>
<dbReference type="Gene3D" id="3.50.50.60">
    <property type="entry name" value="FAD/NAD(P)-binding domain"/>
    <property type="match status" value="1"/>
</dbReference>
<keyword evidence="6" id="KW-0999">Mitochondrion inner membrane</keyword>
<comment type="similarity">
    <text evidence="3">Belongs to the TIM16/PAM16 family.</text>
</comment>
<dbReference type="AlphaFoldDB" id="B8A9K0"/>
<feature type="compositionally biased region" description="Low complexity" evidence="12">
    <location>
        <begin position="47"/>
        <end position="61"/>
    </location>
</feature>
<keyword evidence="10" id="KW-0496">Mitochondrion</keyword>
<comment type="subcellular location">
    <subcellularLocation>
        <location evidence="2">Mitochondrion inner membrane</location>
        <topology evidence="2">Peripheral membrane protein</topology>
    </subcellularLocation>
</comment>
<dbReference type="InterPro" id="IPR040131">
    <property type="entry name" value="MnmG_N"/>
</dbReference>
<dbReference type="GO" id="GO:0050660">
    <property type="term" value="F:flavin adenine dinucleotide binding"/>
    <property type="evidence" value="ECO:0007669"/>
    <property type="project" value="InterPro"/>
</dbReference>
<dbReference type="EMBL" id="CM000126">
    <property type="protein sequence ID" value="EEC72207.1"/>
    <property type="molecule type" value="Genomic_DNA"/>
</dbReference>
<dbReference type="GO" id="GO:0002098">
    <property type="term" value="P:tRNA wobble uridine modification"/>
    <property type="evidence" value="ECO:0007669"/>
    <property type="project" value="TreeGrafter"/>
</dbReference>
<proteinExistence type="inferred from homology"/>
<dbReference type="HOGENOM" id="CLU_913328_0_0_1"/>